<evidence type="ECO:0000313" key="3">
    <source>
        <dbReference type="Proteomes" id="UP001603978"/>
    </source>
</evidence>
<dbReference type="EMBL" id="JBICRM010000080">
    <property type="protein sequence ID" value="MFG1711241.1"/>
    <property type="molecule type" value="Genomic_DNA"/>
</dbReference>
<protein>
    <submittedName>
        <fullName evidence="2">GIY-YIG nuclease family protein</fullName>
    </submittedName>
</protein>
<feature type="domain" description="GIY-YIG catalytic" evidence="1">
    <location>
        <begin position="48"/>
        <end position="95"/>
    </location>
</feature>
<keyword evidence="3" id="KW-1185">Reference proteome</keyword>
<accession>A0ABW7AV26</accession>
<dbReference type="InterPro" id="IPR049311">
    <property type="entry name" value="GIY_YIG_cat"/>
</dbReference>
<dbReference type="Pfam" id="PF20815">
    <property type="entry name" value="GIY_YIG_2"/>
    <property type="match status" value="1"/>
</dbReference>
<reference evidence="2 3" key="1">
    <citation type="submission" date="2024-10" db="EMBL/GenBank/DDBJ databases">
        <authorList>
            <person name="Topkara A.R."/>
            <person name="Saygin H."/>
        </authorList>
    </citation>
    <scope>NUCLEOTIDE SEQUENCE [LARGE SCALE GENOMIC DNA]</scope>
    <source>
        <strain evidence="2 3">M3C6</strain>
    </source>
</reference>
<comment type="caution">
    <text evidence="2">The sequence shown here is derived from an EMBL/GenBank/DDBJ whole genome shotgun (WGS) entry which is preliminary data.</text>
</comment>
<proteinExistence type="predicted"/>
<dbReference type="RefSeq" id="WP_393177826.1">
    <property type="nucleotide sequence ID" value="NZ_JBICRM010000080.1"/>
</dbReference>
<evidence type="ECO:0000313" key="2">
    <source>
        <dbReference type="EMBL" id="MFG1711241.1"/>
    </source>
</evidence>
<sequence>MNTAELLEPVKLWKATEVLTRPSPVPAAAGIYGWYFAQPPHPSLPADRLLYVGIAPRRMANRASKQNLRSRVRYHFRGNAEGSTLRLTLGCLLARLDSAKPGRSSQVW</sequence>
<gene>
    <name evidence="2" type="ORF">ACFLIM_49630</name>
</gene>
<evidence type="ECO:0000259" key="1">
    <source>
        <dbReference type="Pfam" id="PF20815"/>
    </source>
</evidence>
<dbReference type="Proteomes" id="UP001603978">
    <property type="component" value="Unassembled WGS sequence"/>
</dbReference>
<organism evidence="2 3">
    <name type="scientific">Nonomuraea marmarensis</name>
    <dbReference type="NCBI Taxonomy" id="3351344"/>
    <lineage>
        <taxon>Bacteria</taxon>
        <taxon>Bacillati</taxon>
        <taxon>Actinomycetota</taxon>
        <taxon>Actinomycetes</taxon>
        <taxon>Streptosporangiales</taxon>
        <taxon>Streptosporangiaceae</taxon>
        <taxon>Nonomuraea</taxon>
    </lineage>
</organism>
<name>A0ABW7AV26_9ACTN</name>